<reference evidence="1" key="1">
    <citation type="journal article" date="2010" name="Science">
        <title>Plasticity of animal genome architecture unmasked by rapid evolution of a pelagic tunicate.</title>
        <authorList>
            <person name="Denoeud F."/>
            <person name="Henriet S."/>
            <person name="Mungpakdee S."/>
            <person name="Aury J.M."/>
            <person name="Da Silva C."/>
            <person name="Brinkmann H."/>
            <person name="Mikhaleva J."/>
            <person name="Olsen L.C."/>
            <person name="Jubin C."/>
            <person name="Canestro C."/>
            <person name="Bouquet J.M."/>
            <person name="Danks G."/>
            <person name="Poulain J."/>
            <person name="Campsteijn C."/>
            <person name="Adamski M."/>
            <person name="Cross I."/>
            <person name="Yadetie F."/>
            <person name="Muffato M."/>
            <person name="Louis A."/>
            <person name="Butcher S."/>
            <person name="Tsagkogeorga G."/>
            <person name="Konrad A."/>
            <person name="Singh S."/>
            <person name="Jensen M.F."/>
            <person name="Cong E.H."/>
            <person name="Eikeseth-Otteraa H."/>
            <person name="Noel B."/>
            <person name="Anthouard V."/>
            <person name="Porcel B.M."/>
            <person name="Kachouri-Lafond R."/>
            <person name="Nishino A."/>
            <person name="Ugolini M."/>
            <person name="Chourrout P."/>
            <person name="Nishida H."/>
            <person name="Aasland R."/>
            <person name="Huzurbazar S."/>
            <person name="Westhof E."/>
            <person name="Delsuc F."/>
            <person name="Lehrach H."/>
            <person name="Reinhardt R."/>
            <person name="Weissenbach J."/>
            <person name="Roy S.W."/>
            <person name="Artiguenave F."/>
            <person name="Postlethwait J.H."/>
            <person name="Manak J.R."/>
            <person name="Thompson E.M."/>
            <person name="Jaillon O."/>
            <person name="Du Pasquier L."/>
            <person name="Boudinot P."/>
            <person name="Liberles D.A."/>
            <person name="Volff J.N."/>
            <person name="Philippe H."/>
            <person name="Lenhard B."/>
            <person name="Roest Crollius H."/>
            <person name="Wincker P."/>
            <person name="Chourrout D."/>
        </authorList>
    </citation>
    <scope>NUCLEOTIDE SEQUENCE [LARGE SCALE GENOMIC DNA]</scope>
</reference>
<proteinExistence type="predicted"/>
<dbReference type="AlphaFoldDB" id="E4XZG7"/>
<dbReference type="InParanoid" id="E4XZG7"/>
<dbReference type="Proteomes" id="UP000011014">
    <property type="component" value="Unassembled WGS sequence"/>
</dbReference>
<gene>
    <name evidence="1" type="ORF">GSOID_T00010132001</name>
    <name evidence="2" type="ORF">GSOID_T00028408001</name>
</gene>
<sequence>MFLESGLSLLELEMRLERCQCRFLEQRLFLTLENQSH</sequence>
<keyword evidence="3" id="KW-1185">Reference proteome</keyword>
<dbReference type="Proteomes" id="UP000001307">
    <property type="component" value="Unassembled WGS sequence"/>
</dbReference>
<name>E4XZG7_OIKDI</name>
<dbReference type="EMBL" id="FN653405">
    <property type="protein sequence ID" value="CBY15029.1"/>
    <property type="molecule type" value="Genomic_DNA"/>
</dbReference>
<protein>
    <submittedName>
        <fullName evidence="1">Uncharacterized protein</fullName>
    </submittedName>
</protein>
<evidence type="ECO:0000313" key="3">
    <source>
        <dbReference type="Proteomes" id="UP000001307"/>
    </source>
</evidence>
<evidence type="ECO:0000313" key="2">
    <source>
        <dbReference type="EMBL" id="CBY35933.1"/>
    </source>
</evidence>
<organism evidence="1">
    <name type="scientific">Oikopleura dioica</name>
    <name type="common">Tunicate</name>
    <dbReference type="NCBI Taxonomy" id="34765"/>
    <lineage>
        <taxon>Eukaryota</taxon>
        <taxon>Metazoa</taxon>
        <taxon>Chordata</taxon>
        <taxon>Tunicata</taxon>
        <taxon>Appendicularia</taxon>
        <taxon>Copelata</taxon>
        <taxon>Oikopleuridae</taxon>
        <taxon>Oikopleura</taxon>
    </lineage>
</organism>
<evidence type="ECO:0000313" key="1">
    <source>
        <dbReference type="EMBL" id="CBY15029.1"/>
    </source>
</evidence>
<dbReference type="EMBL" id="FN654698">
    <property type="protein sequence ID" value="CBY35933.1"/>
    <property type="molecule type" value="Genomic_DNA"/>
</dbReference>
<accession>E4XZG7</accession>